<dbReference type="GO" id="GO:0006357">
    <property type="term" value="P:regulation of transcription by RNA polymerase II"/>
    <property type="evidence" value="ECO:0007669"/>
    <property type="project" value="TreeGrafter"/>
</dbReference>
<evidence type="ECO:0000313" key="4">
    <source>
        <dbReference type="Proteomes" id="UP000015103"/>
    </source>
</evidence>
<dbReference type="InParanoid" id="T1HQ13"/>
<dbReference type="HOGENOM" id="CLU_1322362_0_0_1"/>
<dbReference type="OMA" id="RIVLMAC"/>
<dbReference type="PANTHER" id="PTHR23110:SF109">
    <property type="entry name" value="FI07618P-RELATED"/>
    <property type="match status" value="1"/>
</dbReference>
<dbReference type="SMART" id="SM00225">
    <property type="entry name" value="BTB"/>
    <property type="match status" value="1"/>
</dbReference>
<keyword evidence="2" id="KW-0539">Nucleus</keyword>
<dbReference type="AlphaFoldDB" id="T1HQ13"/>
<evidence type="ECO:0000313" key="3">
    <source>
        <dbReference type="EnsemblMetazoa" id="RPRC006137-PA"/>
    </source>
</evidence>
<dbReference type="SUPFAM" id="SSF54695">
    <property type="entry name" value="POZ domain"/>
    <property type="match status" value="1"/>
</dbReference>
<accession>T1HQ13</accession>
<dbReference type="PROSITE" id="PS50097">
    <property type="entry name" value="BTB"/>
    <property type="match status" value="1"/>
</dbReference>
<dbReference type="Pfam" id="PF00651">
    <property type="entry name" value="BTB"/>
    <property type="match status" value="1"/>
</dbReference>
<dbReference type="PANTHER" id="PTHR23110">
    <property type="entry name" value="BTB DOMAIN TRANSCRIPTION FACTOR"/>
    <property type="match status" value="1"/>
</dbReference>
<reference evidence="3" key="1">
    <citation type="submission" date="2015-05" db="UniProtKB">
        <authorList>
            <consortium name="EnsemblMetazoa"/>
        </authorList>
    </citation>
    <scope>IDENTIFICATION</scope>
</reference>
<dbReference type="InterPro" id="IPR011333">
    <property type="entry name" value="SKP1/BTB/POZ_sf"/>
</dbReference>
<sequence length="208" mass="23936">MEEDDYYLKWEKHHSAFISMFDYLYKHDILVDCTLAAEEKYIKAHRIVLMACSSYLQKILCDHSENYPIVFFDIKYSELEAIVNFCYRGEVKIPFNQLEGFIEAATMLQIKGLCKNSDSEIVNDCETNKRRLPFSDSSKIPCKKTRTVSNNEGENSVTCDDIIALETEDGVAVREMDRNGYPHPLAMVSVKPDPEDLISLARDLQDLN</sequence>
<dbReference type="InterPro" id="IPR051095">
    <property type="entry name" value="Dros_DevTransReg"/>
</dbReference>
<name>T1HQ13_RHOPR</name>
<dbReference type="EMBL" id="ACPB03013617">
    <property type="status" value="NOT_ANNOTATED_CDS"/>
    <property type="molecule type" value="Genomic_DNA"/>
</dbReference>
<evidence type="ECO:0000256" key="2">
    <source>
        <dbReference type="ARBA" id="ARBA00023242"/>
    </source>
</evidence>
<dbReference type="STRING" id="13249.T1HQ13"/>
<dbReference type="EnsemblMetazoa" id="RPRC006137-RA">
    <property type="protein sequence ID" value="RPRC006137-PA"/>
    <property type="gene ID" value="RPRC006137"/>
</dbReference>
<keyword evidence="4" id="KW-1185">Reference proteome</keyword>
<dbReference type="eggNOG" id="ENOG502RYRA">
    <property type="taxonomic scope" value="Eukaryota"/>
</dbReference>
<evidence type="ECO:0000256" key="1">
    <source>
        <dbReference type="ARBA" id="ARBA00004123"/>
    </source>
</evidence>
<protein>
    <submittedName>
        <fullName evidence="3">BTB domain-containing protein</fullName>
    </submittedName>
</protein>
<proteinExistence type="predicted"/>
<dbReference type="Proteomes" id="UP000015103">
    <property type="component" value="Unassembled WGS sequence"/>
</dbReference>
<dbReference type="GO" id="GO:0005634">
    <property type="term" value="C:nucleus"/>
    <property type="evidence" value="ECO:0007669"/>
    <property type="project" value="UniProtKB-SubCell"/>
</dbReference>
<dbReference type="Gene3D" id="3.30.710.10">
    <property type="entry name" value="Potassium Channel Kv1.1, Chain A"/>
    <property type="match status" value="1"/>
</dbReference>
<dbReference type="InterPro" id="IPR000210">
    <property type="entry name" value="BTB/POZ_dom"/>
</dbReference>
<comment type="subcellular location">
    <subcellularLocation>
        <location evidence="1">Nucleus</location>
    </subcellularLocation>
</comment>
<dbReference type="VEuPathDB" id="VectorBase:RPRC006137"/>
<dbReference type="CDD" id="cd18315">
    <property type="entry name" value="BTB_POZ_BAB-like"/>
    <property type="match status" value="1"/>
</dbReference>
<organism evidence="3 4">
    <name type="scientific">Rhodnius prolixus</name>
    <name type="common">Triatomid bug</name>
    <dbReference type="NCBI Taxonomy" id="13249"/>
    <lineage>
        <taxon>Eukaryota</taxon>
        <taxon>Metazoa</taxon>
        <taxon>Ecdysozoa</taxon>
        <taxon>Arthropoda</taxon>
        <taxon>Hexapoda</taxon>
        <taxon>Insecta</taxon>
        <taxon>Pterygota</taxon>
        <taxon>Neoptera</taxon>
        <taxon>Paraneoptera</taxon>
        <taxon>Hemiptera</taxon>
        <taxon>Heteroptera</taxon>
        <taxon>Panheteroptera</taxon>
        <taxon>Cimicomorpha</taxon>
        <taxon>Reduviidae</taxon>
        <taxon>Triatominae</taxon>
        <taxon>Rhodnius</taxon>
    </lineage>
</organism>